<dbReference type="PANTHER" id="PTHR16301:SF20">
    <property type="entry name" value="IMPACT FAMILY MEMBER YIGZ"/>
    <property type="match status" value="1"/>
</dbReference>
<comment type="similarity">
    <text evidence="1">Belongs to the IMPACT family.</text>
</comment>
<feature type="domain" description="Impact N-terminal" evidence="2">
    <location>
        <begin position="20"/>
        <end position="132"/>
    </location>
</feature>
<organism evidence="3 4">
    <name type="scientific">Propionibacterium ruminifibrarum</name>
    <dbReference type="NCBI Taxonomy" id="1962131"/>
    <lineage>
        <taxon>Bacteria</taxon>
        <taxon>Bacillati</taxon>
        <taxon>Actinomycetota</taxon>
        <taxon>Actinomycetes</taxon>
        <taxon>Propionibacteriales</taxon>
        <taxon>Propionibacteriaceae</taxon>
        <taxon>Propionibacterium</taxon>
    </lineage>
</organism>
<dbReference type="EMBL" id="OMOH01000008">
    <property type="protein sequence ID" value="SPF69098.1"/>
    <property type="molecule type" value="Genomic_DNA"/>
</dbReference>
<dbReference type="InterPro" id="IPR020568">
    <property type="entry name" value="Ribosomal_Su5_D2-typ_SF"/>
</dbReference>
<evidence type="ECO:0000256" key="1">
    <source>
        <dbReference type="ARBA" id="ARBA00007665"/>
    </source>
</evidence>
<keyword evidence="4" id="KW-1185">Reference proteome</keyword>
<proteinExistence type="inferred from homology"/>
<dbReference type="InterPro" id="IPR036956">
    <property type="entry name" value="Impact_N_sf"/>
</dbReference>
<keyword evidence="3" id="KW-0687">Ribonucleoprotein</keyword>
<evidence type="ECO:0000259" key="2">
    <source>
        <dbReference type="Pfam" id="PF01205"/>
    </source>
</evidence>
<dbReference type="Gene3D" id="3.30.230.30">
    <property type="entry name" value="Impact, N-terminal domain"/>
    <property type="match status" value="1"/>
</dbReference>
<dbReference type="OrthoDB" id="9813771at2"/>
<keyword evidence="3" id="KW-0689">Ribosomal protein</keyword>
<dbReference type="SUPFAM" id="SSF54211">
    <property type="entry name" value="Ribosomal protein S5 domain 2-like"/>
    <property type="match status" value="1"/>
</dbReference>
<evidence type="ECO:0000313" key="3">
    <source>
        <dbReference type="EMBL" id="SPF69098.1"/>
    </source>
</evidence>
<sequence length="230" mass="24400">MPADRYVSPVGPSRHEVEIKRSRFIACIAPVEDDAQARAHLSELRREFHDARHCCSAYLLGAGRDSAHSSDDGEPAGTAGVPIMQALSSHVTATGRADLSNVLAVVVRYFGGIKLGAGGLTRAYGGTVTQALRGTPMLLHERRTLLDAHLPPSDAGRLEAVLRADGLDVLETIWTDPSSPVVRIACEAGGAEETTRRVAWLTSGTARLEPAGQRWVSRPLPGAPAKPSAT</sequence>
<accession>A0A375I6Q4</accession>
<dbReference type="InterPro" id="IPR023582">
    <property type="entry name" value="Impact"/>
</dbReference>
<dbReference type="AlphaFoldDB" id="A0A375I6Q4"/>
<protein>
    <submittedName>
        <fullName evidence="3">Ribosomal protein S5 domain 2-type fold</fullName>
    </submittedName>
</protein>
<dbReference type="GO" id="GO:0006446">
    <property type="term" value="P:regulation of translational initiation"/>
    <property type="evidence" value="ECO:0007669"/>
    <property type="project" value="TreeGrafter"/>
</dbReference>
<dbReference type="Pfam" id="PF01205">
    <property type="entry name" value="Impact_N"/>
    <property type="match status" value="1"/>
</dbReference>
<dbReference type="GO" id="GO:0005840">
    <property type="term" value="C:ribosome"/>
    <property type="evidence" value="ECO:0007669"/>
    <property type="project" value="UniProtKB-KW"/>
</dbReference>
<dbReference type="RefSeq" id="WP_119716213.1">
    <property type="nucleotide sequence ID" value="NZ_OMOH01000008.1"/>
</dbReference>
<dbReference type="Proteomes" id="UP000265962">
    <property type="component" value="Unassembled WGS sequence"/>
</dbReference>
<dbReference type="PANTHER" id="PTHR16301">
    <property type="entry name" value="IMPACT-RELATED"/>
    <property type="match status" value="1"/>
</dbReference>
<evidence type="ECO:0000313" key="4">
    <source>
        <dbReference type="Proteomes" id="UP000265962"/>
    </source>
</evidence>
<dbReference type="GO" id="GO:0005737">
    <property type="term" value="C:cytoplasm"/>
    <property type="evidence" value="ECO:0007669"/>
    <property type="project" value="TreeGrafter"/>
</dbReference>
<name>A0A375I6Q4_9ACTN</name>
<gene>
    <name evidence="3" type="ORF">PROPJV5_2064</name>
</gene>
<dbReference type="InterPro" id="IPR001498">
    <property type="entry name" value="Impact_N"/>
</dbReference>
<reference evidence="4" key="1">
    <citation type="submission" date="2018-02" db="EMBL/GenBank/DDBJ databases">
        <authorList>
            <person name="Hornung B."/>
        </authorList>
    </citation>
    <scope>NUCLEOTIDE SEQUENCE [LARGE SCALE GENOMIC DNA]</scope>
</reference>